<dbReference type="SUPFAM" id="SSF64288">
    <property type="entry name" value="Chorismate lyase-like"/>
    <property type="match status" value="1"/>
</dbReference>
<sequence length="230" mass="27021">MKKKFQDIYRQISESIESEYYRAGDTLPSENQLAETYDTSRETIRKALKMLSEHGYIQKVQGKGSIVLDMSRINFPFSGVTSFRELSQKLGSRAKTEVVYLEQDLGHLEVESMVWHVHRIRHIDGERIILDKDVFSAEVIPQLTKAICETSIYDYIENELGLTISFAHKEIVIEEPSEEDRRYLDLADHHVIVVIKSYTYLDDTTLFQYTESRHRSDKFRFVDFARRVQR</sequence>
<accession>A0A1G8MYM1</accession>
<dbReference type="PANTHER" id="PTHR44846:SF12">
    <property type="entry name" value="HTH-TYPE TRANSCRIPTIONAL REGULATOR TRER"/>
    <property type="match status" value="1"/>
</dbReference>
<dbReference type="InterPro" id="IPR036388">
    <property type="entry name" value="WH-like_DNA-bd_sf"/>
</dbReference>
<evidence type="ECO:0000256" key="5">
    <source>
        <dbReference type="NCBIfam" id="TIGR02404"/>
    </source>
</evidence>
<dbReference type="RefSeq" id="WP_090397675.1">
    <property type="nucleotide sequence ID" value="NZ_FNEN01000005.1"/>
</dbReference>
<keyword evidence="4" id="KW-0804">Transcription</keyword>
<dbReference type="EMBL" id="FNEN01000005">
    <property type="protein sequence ID" value="SDI73004.1"/>
    <property type="molecule type" value="Genomic_DNA"/>
</dbReference>
<reference evidence="7 8" key="1">
    <citation type="submission" date="2016-10" db="EMBL/GenBank/DDBJ databases">
        <authorList>
            <person name="de Groot N.N."/>
        </authorList>
    </citation>
    <scope>NUCLEOTIDE SEQUENCE [LARGE SCALE GENOMIC DNA]</scope>
    <source>
        <strain evidence="7 8">DSM 21771</strain>
    </source>
</reference>
<dbReference type="InterPro" id="IPR011663">
    <property type="entry name" value="UTRA"/>
</dbReference>
<dbReference type="InterPro" id="IPR050679">
    <property type="entry name" value="Bact_HTH_transcr_reg"/>
</dbReference>
<evidence type="ECO:0000313" key="8">
    <source>
        <dbReference type="Proteomes" id="UP000198853"/>
    </source>
</evidence>
<dbReference type="SUPFAM" id="SSF46785">
    <property type="entry name" value="Winged helix' DNA-binding domain"/>
    <property type="match status" value="1"/>
</dbReference>
<dbReference type="GO" id="GO:0003700">
    <property type="term" value="F:DNA-binding transcription factor activity"/>
    <property type="evidence" value="ECO:0007669"/>
    <property type="project" value="UniProtKB-UniRule"/>
</dbReference>
<dbReference type="Pfam" id="PF00392">
    <property type="entry name" value="GntR"/>
    <property type="match status" value="1"/>
</dbReference>
<dbReference type="OrthoDB" id="9816541at2"/>
<dbReference type="Proteomes" id="UP000198853">
    <property type="component" value="Unassembled WGS sequence"/>
</dbReference>
<dbReference type="Gene3D" id="3.40.1410.10">
    <property type="entry name" value="Chorismate lyase-like"/>
    <property type="match status" value="1"/>
</dbReference>
<dbReference type="GO" id="GO:0003677">
    <property type="term" value="F:DNA binding"/>
    <property type="evidence" value="ECO:0007669"/>
    <property type="project" value="UniProtKB-UniRule"/>
</dbReference>
<keyword evidence="3" id="KW-0238">DNA-binding</keyword>
<proteinExistence type="predicted"/>
<dbReference type="PRINTS" id="PR00035">
    <property type="entry name" value="HTHGNTR"/>
</dbReference>
<organism evidence="7 8">
    <name type="scientific">Natribacillus halophilus</name>
    <dbReference type="NCBI Taxonomy" id="549003"/>
    <lineage>
        <taxon>Bacteria</taxon>
        <taxon>Bacillati</taxon>
        <taxon>Bacillota</taxon>
        <taxon>Bacilli</taxon>
        <taxon>Bacillales</taxon>
        <taxon>Bacillaceae</taxon>
        <taxon>Natribacillus</taxon>
    </lineage>
</organism>
<dbReference type="InterPro" id="IPR012770">
    <property type="entry name" value="TreR"/>
</dbReference>
<protein>
    <recommendedName>
        <fullName evidence="5">Trehalose operon repressor</fullName>
    </recommendedName>
</protein>
<dbReference type="GO" id="GO:0045892">
    <property type="term" value="P:negative regulation of DNA-templated transcription"/>
    <property type="evidence" value="ECO:0007669"/>
    <property type="project" value="TreeGrafter"/>
</dbReference>
<dbReference type="FunFam" id="3.40.1410.10:FF:000008">
    <property type="entry name" value="Transcriptional regulator, GntR family"/>
    <property type="match status" value="1"/>
</dbReference>
<evidence type="ECO:0000313" key="7">
    <source>
        <dbReference type="EMBL" id="SDI73004.1"/>
    </source>
</evidence>
<dbReference type="CDD" id="cd07377">
    <property type="entry name" value="WHTH_GntR"/>
    <property type="match status" value="1"/>
</dbReference>
<dbReference type="Gene3D" id="1.10.10.10">
    <property type="entry name" value="Winged helix-like DNA-binding domain superfamily/Winged helix DNA-binding domain"/>
    <property type="match status" value="1"/>
</dbReference>
<dbReference type="SMART" id="SM00345">
    <property type="entry name" value="HTH_GNTR"/>
    <property type="match status" value="1"/>
</dbReference>
<dbReference type="NCBIfam" id="TIGR02404">
    <property type="entry name" value="trehalos_R_Bsub"/>
    <property type="match status" value="1"/>
</dbReference>
<evidence type="ECO:0000259" key="6">
    <source>
        <dbReference type="PROSITE" id="PS50949"/>
    </source>
</evidence>
<dbReference type="InterPro" id="IPR028978">
    <property type="entry name" value="Chorismate_lyase_/UTRA_dom_sf"/>
</dbReference>
<dbReference type="PROSITE" id="PS50949">
    <property type="entry name" value="HTH_GNTR"/>
    <property type="match status" value="1"/>
</dbReference>
<dbReference type="AlphaFoldDB" id="A0A1G8MYM1"/>
<gene>
    <name evidence="7" type="ORF">SAMN04488123_105107</name>
</gene>
<name>A0A1G8MYM1_9BACI</name>
<evidence type="ECO:0000256" key="4">
    <source>
        <dbReference type="ARBA" id="ARBA00023163"/>
    </source>
</evidence>
<keyword evidence="1" id="KW-0678">Repressor</keyword>
<dbReference type="InterPro" id="IPR000524">
    <property type="entry name" value="Tscrpt_reg_HTH_GntR"/>
</dbReference>
<evidence type="ECO:0000256" key="1">
    <source>
        <dbReference type="ARBA" id="ARBA00022491"/>
    </source>
</evidence>
<evidence type="ECO:0000256" key="3">
    <source>
        <dbReference type="ARBA" id="ARBA00023125"/>
    </source>
</evidence>
<keyword evidence="2" id="KW-0805">Transcription regulation</keyword>
<dbReference type="InterPro" id="IPR036390">
    <property type="entry name" value="WH_DNA-bd_sf"/>
</dbReference>
<dbReference type="Pfam" id="PF07702">
    <property type="entry name" value="UTRA"/>
    <property type="match status" value="1"/>
</dbReference>
<evidence type="ECO:0000256" key="2">
    <source>
        <dbReference type="ARBA" id="ARBA00023015"/>
    </source>
</evidence>
<feature type="domain" description="HTH gntR-type" evidence="6">
    <location>
        <begin position="2"/>
        <end position="70"/>
    </location>
</feature>
<dbReference type="SMART" id="SM00866">
    <property type="entry name" value="UTRA"/>
    <property type="match status" value="1"/>
</dbReference>
<dbReference type="PANTHER" id="PTHR44846">
    <property type="entry name" value="MANNOSYL-D-GLYCERATE TRANSPORT/METABOLISM SYSTEM REPRESSOR MNGR-RELATED"/>
    <property type="match status" value="1"/>
</dbReference>
<keyword evidence="8" id="KW-1185">Reference proteome</keyword>